<evidence type="ECO:0000256" key="1">
    <source>
        <dbReference type="SAM" id="Coils"/>
    </source>
</evidence>
<dbReference type="STRING" id="1403316.PRV_01080"/>
<name>U5NCD8_9MOLU</name>
<dbReference type="HOGENOM" id="CLU_065560_0_0_14"/>
<gene>
    <name evidence="3" type="ORF">PRV_01080</name>
</gene>
<keyword evidence="2" id="KW-0812">Transmembrane</keyword>
<dbReference type="KEGG" id="mpv:PRV_01080"/>
<proteinExistence type="predicted"/>
<dbReference type="OrthoDB" id="403687at2"/>
<dbReference type="AlphaFoldDB" id="U5NCD8"/>
<sequence length="344" mass="39901">MNLKNKLFIFSFLFVGVNLSIIPFLFSNIKQNLSSFKFLGGAFINPAFDKQINEVLNIGSNKVEQLKDKSLNNLAIIPLGKLEKQNLVFPSVETGEKVLESVQKISQEIEKEKLVKSIEQDYENTLKKAKSGLENSSSKLQKAEESFKNFMQKEIVSSSGKRTKRSTDKNEKKFSLSTAEREVLKNYYEQFFKLKEKQEELNGKLKEAEAPNKGTKSKMITSNNFQNYKKVLKALSDIGWEKELNWNNLFTQWKNKPWSHDNPFYFLLDQDIWKLWINSAKSRKEAIDEYLSVWYRRLCGVMLIGVSTCYPELEALKKMEEIAKSNVEINIVEKLLREMGRINS</sequence>
<protein>
    <submittedName>
        <fullName evidence="3">Uncharacterized protein</fullName>
    </submittedName>
</protein>
<dbReference type="Proteomes" id="UP000017119">
    <property type="component" value="Chromosome"/>
</dbReference>
<keyword evidence="1" id="KW-0175">Coiled coil</keyword>
<dbReference type="EMBL" id="CP006771">
    <property type="protein sequence ID" value="AGX88980.1"/>
    <property type="molecule type" value="Genomic_DNA"/>
</dbReference>
<reference evidence="3 4" key="1">
    <citation type="journal article" date="2013" name="Genome Announc.">
        <title>Genome Sequence of Mycoplasma parvum (Formerly Eperythrozoon parvum), a Diminutive Hemoplasma of the Pig.</title>
        <authorList>
            <person name="do Nascimento N.C."/>
            <person name="Dos Santos A.P."/>
            <person name="Chu Y."/>
            <person name="Guimaraes A.M."/>
            <person name="Pagliaro A."/>
            <person name="Messick J.B."/>
        </authorList>
    </citation>
    <scope>NUCLEOTIDE SEQUENCE [LARGE SCALE GENOMIC DNA]</scope>
    <source>
        <strain evidence="3 4">Indiana</strain>
    </source>
</reference>
<evidence type="ECO:0000256" key="2">
    <source>
        <dbReference type="SAM" id="Phobius"/>
    </source>
</evidence>
<evidence type="ECO:0000313" key="4">
    <source>
        <dbReference type="Proteomes" id="UP000017119"/>
    </source>
</evidence>
<keyword evidence="2" id="KW-0472">Membrane</keyword>
<accession>U5NCD8</accession>
<evidence type="ECO:0000313" key="3">
    <source>
        <dbReference type="EMBL" id="AGX88980.1"/>
    </source>
</evidence>
<organism evidence="3 4">
    <name type="scientific">Mycoplasma parvum str. Indiana</name>
    <dbReference type="NCBI Taxonomy" id="1403316"/>
    <lineage>
        <taxon>Bacteria</taxon>
        <taxon>Bacillati</taxon>
        <taxon>Mycoplasmatota</taxon>
        <taxon>Mollicutes</taxon>
        <taxon>Mycoplasmataceae</taxon>
        <taxon>Mycoplasma</taxon>
    </lineage>
</organism>
<dbReference type="PATRIC" id="fig|1403316.3.peg.189"/>
<feature type="transmembrane region" description="Helical" evidence="2">
    <location>
        <begin position="7"/>
        <end position="26"/>
    </location>
</feature>
<feature type="coiled-coil region" evidence="1">
    <location>
        <begin position="126"/>
        <end position="153"/>
    </location>
</feature>
<dbReference type="RefSeq" id="WP_022769344.1">
    <property type="nucleotide sequence ID" value="NC_022575.1"/>
</dbReference>
<keyword evidence="2" id="KW-1133">Transmembrane helix</keyword>
<keyword evidence="4" id="KW-1185">Reference proteome</keyword>